<gene>
    <name evidence="1" type="ORF">Tci_019476</name>
</gene>
<comment type="caution">
    <text evidence="1">The sequence shown here is derived from an EMBL/GenBank/DDBJ whole genome shotgun (WGS) entry which is preliminary data.</text>
</comment>
<dbReference type="EMBL" id="BKCJ010002279">
    <property type="protein sequence ID" value="GEU47498.1"/>
    <property type="molecule type" value="Genomic_DNA"/>
</dbReference>
<evidence type="ECO:0000313" key="1">
    <source>
        <dbReference type="EMBL" id="GEU47498.1"/>
    </source>
</evidence>
<reference evidence="1" key="1">
    <citation type="journal article" date="2019" name="Sci. Rep.">
        <title>Draft genome of Tanacetum cinerariifolium, the natural source of mosquito coil.</title>
        <authorList>
            <person name="Yamashiro T."/>
            <person name="Shiraishi A."/>
            <person name="Satake H."/>
            <person name="Nakayama K."/>
        </authorList>
    </citation>
    <scope>NUCLEOTIDE SEQUENCE</scope>
</reference>
<organism evidence="1">
    <name type="scientific">Tanacetum cinerariifolium</name>
    <name type="common">Dalmatian daisy</name>
    <name type="synonym">Chrysanthemum cinerariifolium</name>
    <dbReference type="NCBI Taxonomy" id="118510"/>
    <lineage>
        <taxon>Eukaryota</taxon>
        <taxon>Viridiplantae</taxon>
        <taxon>Streptophyta</taxon>
        <taxon>Embryophyta</taxon>
        <taxon>Tracheophyta</taxon>
        <taxon>Spermatophyta</taxon>
        <taxon>Magnoliopsida</taxon>
        <taxon>eudicotyledons</taxon>
        <taxon>Gunneridae</taxon>
        <taxon>Pentapetalae</taxon>
        <taxon>asterids</taxon>
        <taxon>campanulids</taxon>
        <taxon>Asterales</taxon>
        <taxon>Asteraceae</taxon>
        <taxon>Asteroideae</taxon>
        <taxon>Anthemideae</taxon>
        <taxon>Anthemidinae</taxon>
        <taxon>Tanacetum</taxon>
    </lineage>
</organism>
<sequence>MAPLPPREMRHSFLRHQGLEYTNADIIDFEERLERIHDRDTHRDPLVRERVLEFLSMLRFREVLLDLDAPGTIQFQLGLVAMGLERQHDAATGAAEDALVVNEGNQAVSVPQQPLPPPPAAGRIMP</sequence>
<proteinExistence type="predicted"/>
<name>A0A6L2KDD7_TANCI</name>
<accession>A0A6L2KDD7</accession>
<protein>
    <submittedName>
        <fullName evidence="1">Uncharacterized protein</fullName>
    </submittedName>
</protein>
<dbReference type="AlphaFoldDB" id="A0A6L2KDD7"/>